<sequence>KVHCKIFPTTNRTFQSGSENKHTLAVRMSRSFPGEQIEASYNARRLQNWEVPAEDKLKKVQTTTGTRFGTLVARNGKTEFIAGDNGHLVPGVAKINNSFNHPETTPVFMNSAPRWPKENPTWPKTEKATMGYKGIPTDYLPASTVTLKAVEIKGTKERNFNFS</sequence>
<dbReference type="AlphaFoldDB" id="A0A8J4GX46"/>
<evidence type="ECO:0008006" key="5">
    <source>
        <dbReference type="Google" id="ProtNLM"/>
    </source>
</evidence>
<gene>
    <name evidence="1" type="ORF">Vretifemale_1768</name>
    <name evidence="2" type="ORF">Vretimale_17885</name>
</gene>
<dbReference type="EMBL" id="BNCQ01000061">
    <property type="protein sequence ID" value="GIM15008.1"/>
    <property type="molecule type" value="Genomic_DNA"/>
</dbReference>
<proteinExistence type="predicted"/>
<accession>A0A8J4GX46</accession>
<evidence type="ECO:0000313" key="3">
    <source>
        <dbReference type="Proteomes" id="UP000722791"/>
    </source>
</evidence>
<reference evidence="2" key="1">
    <citation type="journal article" date="2021" name="Proc. Natl. Acad. Sci. U.S.A.">
        <title>Three genomes in the algal genus Volvox reveal the fate of a haploid sex-determining region after a transition to homothallism.</title>
        <authorList>
            <person name="Yamamoto K."/>
            <person name="Hamaji T."/>
            <person name="Kawai-Toyooka H."/>
            <person name="Matsuzaki R."/>
            <person name="Takahashi F."/>
            <person name="Nishimura Y."/>
            <person name="Kawachi M."/>
            <person name="Noguchi H."/>
            <person name="Minakuchi Y."/>
            <person name="Umen J.G."/>
            <person name="Toyoda A."/>
            <person name="Nozaki H."/>
        </authorList>
    </citation>
    <scope>NUCLEOTIDE SEQUENCE</scope>
    <source>
        <strain evidence="2">NIES-3785</strain>
        <strain evidence="1">NIES-3786</strain>
    </source>
</reference>
<keyword evidence="4" id="KW-1185">Reference proteome</keyword>
<dbReference type="Proteomes" id="UP000747110">
    <property type="component" value="Unassembled WGS sequence"/>
</dbReference>
<dbReference type="OrthoDB" id="521617at2759"/>
<protein>
    <recommendedName>
        <fullName evidence="5">Cilia- and flagella-associated protein 126</fullName>
    </recommendedName>
</protein>
<evidence type="ECO:0000313" key="1">
    <source>
        <dbReference type="EMBL" id="GIL71155.1"/>
    </source>
</evidence>
<evidence type="ECO:0000313" key="4">
    <source>
        <dbReference type="Proteomes" id="UP000747110"/>
    </source>
</evidence>
<comment type="caution">
    <text evidence="2">The sequence shown here is derived from an EMBL/GenBank/DDBJ whole genome shotgun (WGS) entry which is preliminary data.</text>
</comment>
<dbReference type="EMBL" id="BNCP01000002">
    <property type="protein sequence ID" value="GIL71155.1"/>
    <property type="molecule type" value="Genomic_DNA"/>
</dbReference>
<dbReference type="Proteomes" id="UP000722791">
    <property type="component" value="Unassembled WGS sequence"/>
</dbReference>
<name>A0A8J4GX46_9CHLO</name>
<evidence type="ECO:0000313" key="2">
    <source>
        <dbReference type="EMBL" id="GIM15008.1"/>
    </source>
</evidence>
<organism evidence="2 3">
    <name type="scientific">Volvox reticuliferus</name>
    <dbReference type="NCBI Taxonomy" id="1737510"/>
    <lineage>
        <taxon>Eukaryota</taxon>
        <taxon>Viridiplantae</taxon>
        <taxon>Chlorophyta</taxon>
        <taxon>core chlorophytes</taxon>
        <taxon>Chlorophyceae</taxon>
        <taxon>CS clade</taxon>
        <taxon>Chlamydomonadales</taxon>
        <taxon>Volvocaceae</taxon>
        <taxon>Volvox</taxon>
    </lineage>
</organism>
<dbReference type="Pfam" id="PF22611">
    <property type="entry name" value="CFAP126"/>
    <property type="match status" value="1"/>
</dbReference>
<dbReference type="InterPro" id="IPR038797">
    <property type="entry name" value="Fltp"/>
</dbReference>
<feature type="non-terminal residue" evidence="2">
    <location>
        <position position="1"/>
    </location>
</feature>